<keyword evidence="2" id="KW-1185">Reference proteome</keyword>
<comment type="caution">
    <text evidence="1">The sequence shown here is derived from an EMBL/GenBank/DDBJ whole genome shotgun (WGS) entry which is preliminary data.</text>
</comment>
<evidence type="ECO:0000313" key="1">
    <source>
        <dbReference type="EMBL" id="MDQ0361634.1"/>
    </source>
</evidence>
<dbReference type="Proteomes" id="UP001230220">
    <property type="component" value="Unassembled WGS sequence"/>
</dbReference>
<evidence type="ECO:0000313" key="2">
    <source>
        <dbReference type="Proteomes" id="UP001230220"/>
    </source>
</evidence>
<protein>
    <recommendedName>
        <fullName evidence="3">Phage protein</fullName>
    </recommendedName>
</protein>
<gene>
    <name evidence="1" type="ORF">J2S15_002384</name>
</gene>
<dbReference type="RefSeq" id="WP_307408517.1">
    <property type="nucleotide sequence ID" value="NZ_JAUSUR010000004.1"/>
</dbReference>
<organism evidence="1 2">
    <name type="scientific">Breznakia pachnodae</name>
    <dbReference type="NCBI Taxonomy" id="265178"/>
    <lineage>
        <taxon>Bacteria</taxon>
        <taxon>Bacillati</taxon>
        <taxon>Bacillota</taxon>
        <taxon>Erysipelotrichia</taxon>
        <taxon>Erysipelotrichales</taxon>
        <taxon>Erysipelotrichaceae</taxon>
        <taxon>Breznakia</taxon>
    </lineage>
</organism>
<dbReference type="EMBL" id="JAUSUR010000004">
    <property type="protein sequence ID" value="MDQ0361634.1"/>
    <property type="molecule type" value="Genomic_DNA"/>
</dbReference>
<proteinExistence type="predicted"/>
<evidence type="ECO:0008006" key="3">
    <source>
        <dbReference type="Google" id="ProtNLM"/>
    </source>
</evidence>
<accession>A0ABU0E408</accession>
<sequence length="91" mass="11111">MKITIEIEHELTNEQVERLQKIVKMRNIYNKNEERNHKSTIEDTFELLMMIGRNHFINDNIKQLEDECMRYLERNNLSIGETEDEKEETRL</sequence>
<name>A0ABU0E408_9FIRM</name>
<reference evidence="1 2" key="1">
    <citation type="submission" date="2023-07" db="EMBL/GenBank/DDBJ databases">
        <title>Genomic Encyclopedia of Type Strains, Phase IV (KMG-IV): sequencing the most valuable type-strain genomes for metagenomic binning, comparative biology and taxonomic classification.</title>
        <authorList>
            <person name="Goeker M."/>
        </authorList>
    </citation>
    <scope>NUCLEOTIDE SEQUENCE [LARGE SCALE GENOMIC DNA]</scope>
    <source>
        <strain evidence="1 2">DSM 16784</strain>
    </source>
</reference>